<reference evidence="1" key="1">
    <citation type="submission" date="2022-10" db="EMBL/GenBank/DDBJ databases">
        <title>The WGS of Solirubrobacter ginsenosidimutans DSM 21036.</title>
        <authorList>
            <person name="Jiang Z."/>
        </authorList>
    </citation>
    <scope>NUCLEOTIDE SEQUENCE</scope>
    <source>
        <strain evidence="1">DSM 21036</strain>
    </source>
</reference>
<keyword evidence="2" id="KW-1185">Reference proteome</keyword>
<evidence type="ECO:0000313" key="1">
    <source>
        <dbReference type="EMBL" id="MDA0159043.1"/>
    </source>
</evidence>
<dbReference type="RefSeq" id="WP_270037696.1">
    <property type="nucleotide sequence ID" value="NZ_JAPDOD010000001.1"/>
</dbReference>
<evidence type="ECO:0000313" key="2">
    <source>
        <dbReference type="Proteomes" id="UP001149140"/>
    </source>
</evidence>
<gene>
    <name evidence="1" type="ORF">OM076_02100</name>
</gene>
<protein>
    <submittedName>
        <fullName evidence="1">Uncharacterized protein</fullName>
    </submittedName>
</protein>
<sequence>MFDKAMTKSIQAYLQPGEELLNATIVQGKGLAKMFIAGGVVGATAAAARRDRKAADEPEGTIQLSSKMGIGVTTQRLLLFKAGGAMTLSAKELLSAVPIDDVDSVVVGKGMVTKPITVTIRGESFQVEAARAVNTDNLVSAVEQAKASKRAA</sequence>
<dbReference type="Proteomes" id="UP001149140">
    <property type="component" value="Unassembled WGS sequence"/>
</dbReference>
<comment type="caution">
    <text evidence="1">The sequence shown here is derived from an EMBL/GenBank/DDBJ whole genome shotgun (WGS) entry which is preliminary data.</text>
</comment>
<accession>A0A9X3S2U9</accession>
<dbReference type="AlphaFoldDB" id="A0A9X3S2U9"/>
<proteinExistence type="predicted"/>
<dbReference type="EMBL" id="JAPDOD010000001">
    <property type="protein sequence ID" value="MDA0159043.1"/>
    <property type="molecule type" value="Genomic_DNA"/>
</dbReference>
<name>A0A9X3S2U9_9ACTN</name>
<organism evidence="1 2">
    <name type="scientific">Solirubrobacter ginsenosidimutans</name>
    <dbReference type="NCBI Taxonomy" id="490573"/>
    <lineage>
        <taxon>Bacteria</taxon>
        <taxon>Bacillati</taxon>
        <taxon>Actinomycetota</taxon>
        <taxon>Thermoleophilia</taxon>
        <taxon>Solirubrobacterales</taxon>
        <taxon>Solirubrobacteraceae</taxon>
        <taxon>Solirubrobacter</taxon>
    </lineage>
</organism>